<keyword evidence="7" id="KW-1185">Reference proteome</keyword>
<dbReference type="PANTHER" id="PTHR23155">
    <property type="entry name" value="DISEASE RESISTANCE PROTEIN RP"/>
    <property type="match status" value="1"/>
</dbReference>
<dbReference type="Gene3D" id="1.10.10.10">
    <property type="entry name" value="Winged helix-like DNA-binding domain superfamily/Winged helix DNA-binding domain"/>
    <property type="match status" value="1"/>
</dbReference>
<dbReference type="SUPFAM" id="SSF52540">
    <property type="entry name" value="P-loop containing nucleoside triphosphate hydrolases"/>
    <property type="match status" value="1"/>
</dbReference>
<protein>
    <recommendedName>
        <fullName evidence="8">NB-ARC domain-containing protein</fullName>
    </recommendedName>
</protein>
<gene>
    <name evidence="6" type="ORF">TIFTF001_006320</name>
</gene>
<dbReference type="AlphaFoldDB" id="A0AA87ZMN9"/>
<dbReference type="PRINTS" id="PR00364">
    <property type="entry name" value="DISEASERSIST"/>
</dbReference>
<evidence type="ECO:0000313" key="7">
    <source>
        <dbReference type="Proteomes" id="UP001187192"/>
    </source>
</evidence>
<feature type="domain" description="NB-ARC" evidence="3">
    <location>
        <begin position="205"/>
        <end position="376"/>
    </location>
</feature>
<dbReference type="InterPro" id="IPR002182">
    <property type="entry name" value="NB-ARC"/>
</dbReference>
<evidence type="ECO:0000259" key="3">
    <source>
        <dbReference type="Pfam" id="PF00931"/>
    </source>
</evidence>
<keyword evidence="2" id="KW-0611">Plant defense</keyword>
<evidence type="ECO:0008006" key="8">
    <source>
        <dbReference type="Google" id="ProtNLM"/>
    </source>
</evidence>
<dbReference type="InterPro" id="IPR036388">
    <property type="entry name" value="WH-like_DNA-bd_sf"/>
</dbReference>
<dbReference type="Gene3D" id="3.80.10.10">
    <property type="entry name" value="Ribonuclease Inhibitor"/>
    <property type="match status" value="2"/>
</dbReference>
<dbReference type="InterPro" id="IPR058922">
    <property type="entry name" value="WHD_DRP"/>
</dbReference>
<dbReference type="Proteomes" id="UP001187192">
    <property type="component" value="Unassembled WGS sequence"/>
</dbReference>
<dbReference type="InterPro" id="IPR032675">
    <property type="entry name" value="LRR_dom_sf"/>
</dbReference>
<dbReference type="FunFam" id="3.40.50.300:FF:001091">
    <property type="entry name" value="Probable disease resistance protein At1g61300"/>
    <property type="match status" value="1"/>
</dbReference>
<proteinExistence type="predicted"/>
<dbReference type="InterPro" id="IPR044974">
    <property type="entry name" value="Disease_R_plants"/>
</dbReference>
<accession>A0AA87ZMN9</accession>
<feature type="domain" description="Disease resistance protein winged helix" evidence="4">
    <location>
        <begin position="466"/>
        <end position="539"/>
    </location>
</feature>
<dbReference type="EMBL" id="BTGU01000006">
    <property type="protein sequence ID" value="GMN36827.1"/>
    <property type="molecule type" value="Genomic_DNA"/>
</dbReference>
<dbReference type="InterPro" id="IPR027417">
    <property type="entry name" value="P-loop_NTPase"/>
</dbReference>
<reference evidence="6" key="1">
    <citation type="submission" date="2023-07" db="EMBL/GenBank/DDBJ databases">
        <title>draft genome sequence of fig (Ficus carica).</title>
        <authorList>
            <person name="Takahashi T."/>
            <person name="Nishimura K."/>
        </authorList>
    </citation>
    <scope>NUCLEOTIDE SEQUENCE</scope>
</reference>
<organism evidence="6 7">
    <name type="scientific">Ficus carica</name>
    <name type="common">Common fig</name>
    <dbReference type="NCBI Taxonomy" id="3494"/>
    <lineage>
        <taxon>Eukaryota</taxon>
        <taxon>Viridiplantae</taxon>
        <taxon>Streptophyta</taxon>
        <taxon>Embryophyta</taxon>
        <taxon>Tracheophyta</taxon>
        <taxon>Spermatophyta</taxon>
        <taxon>Magnoliopsida</taxon>
        <taxon>eudicotyledons</taxon>
        <taxon>Gunneridae</taxon>
        <taxon>Pentapetalae</taxon>
        <taxon>rosids</taxon>
        <taxon>fabids</taxon>
        <taxon>Rosales</taxon>
        <taxon>Moraceae</taxon>
        <taxon>Ficeae</taxon>
        <taxon>Ficus</taxon>
    </lineage>
</organism>
<dbReference type="PANTHER" id="PTHR23155:SF955">
    <property type="entry name" value="AAA+ ATPASE DOMAIN-CONTAINING PROTEIN"/>
    <property type="match status" value="1"/>
</dbReference>
<sequence>MIKKVFSKLGSSPSNLWREGEQHIDQQSSDVDIQVSAVTEKLGELLAREVLFVHPRLRREIRWATNDLHDYLRRFRDAAHKHKSVIPNFEAKVLHHGHLVEDITDTFLIRRELLMQRRNGLIAKSIRPLIRLSSFWSQDFLINEMKAVRLSFTTFWKKSLHELDSLVGHGDGEGDTDTLKAETYRHNYLFNNASKDVVGLEKLEEDIVVKMFRDNELDRGFRVISIVGIAGSGKTTLASIVYNRRDVGENFQVRAWIRVSTGYNVRDLLIDMWRQIAGRNGAKISTEKDYYDLRKELDTLLRTNRYLVVIDGVWSPHFWDEVGHAFPDTESGSRILLTTCDSEIARRASAWNNRNGDIFQLHRLNDELMWALFLKEMRWDESQMNDLELAFLKNNVLRKCDGSPLAVIKLCRSVSTRTARYQQSLRLIVEQVSSGEDRSSNVSYRLTLSYQNLPPRIRPCYLYMGLFPRAFEIPIRRLFRLWIAEGLVKPDFQSSDKTPEDLAEDYFKELVDRNMIEVTKRKSDGRPKTCRIPGILYDVFSAKAMDLGLFFVHRCSEYTSVTQPKFNVRRLAEYFDIKNYPSSSVYNQHLRSYISFNTRRRDTPAHEVGIFLDKLTAKRGFGLLRVLDLEGVYKPTLTESLGKLLQLRYVGLRWTFLDSLTDAVGDLMYLETLDVKHTNITTLPTSIWKAKNLRHLYMNEVHFDMSIQKRPSESLTNLQTLWGLSIDNRSLVVNWLSKLMGLRKLGLTCHSSRVQAIADWISKLTDLQSLKLRSIDEFGQPSHLKLANLTLHHKLSDLYLLGVLPKAVDEALQLPPNLKILTFSGSQLGEDSIRLLGKLPQLNILRLYGRSFSGRQISCLDGYFPELLVMKLWMLDELEEWKVEKGAMPRLGEVEIRGCRNLKNVEGLEHITTLNDLTLTNMPEDFVQSVKASMSKDLSITVNEWKFPCLQG</sequence>
<feature type="domain" description="Disease resistance R13L4/SHOC-2-like LRR" evidence="5">
    <location>
        <begin position="619"/>
        <end position="934"/>
    </location>
</feature>
<comment type="caution">
    <text evidence="6">The sequence shown here is derived from an EMBL/GenBank/DDBJ whole genome shotgun (WGS) entry which is preliminary data.</text>
</comment>
<evidence type="ECO:0000259" key="5">
    <source>
        <dbReference type="Pfam" id="PF23598"/>
    </source>
</evidence>
<evidence type="ECO:0000256" key="1">
    <source>
        <dbReference type="ARBA" id="ARBA00022737"/>
    </source>
</evidence>
<evidence type="ECO:0000259" key="4">
    <source>
        <dbReference type="Pfam" id="PF23559"/>
    </source>
</evidence>
<evidence type="ECO:0000313" key="6">
    <source>
        <dbReference type="EMBL" id="GMN36827.1"/>
    </source>
</evidence>
<evidence type="ECO:0000256" key="2">
    <source>
        <dbReference type="ARBA" id="ARBA00022821"/>
    </source>
</evidence>
<dbReference type="GO" id="GO:0098542">
    <property type="term" value="P:defense response to other organism"/>
    <property type="evidence" value="ECO:0007669"/>
    <property type="project" value="TreeGrafter"/>
</dbReference>
<dbReference type="Pfam" id="PF23559">
    <property type="entry name" value="WHD_DRP"/>
    <property type="match status" value="1"/>
</dbReference>
<dbReference type="SUPFAM" id="SSF52058">
    <property type="entry name" value="L domain-like"/>
    <property type="match status" value="1"/>
</dbReference>
<dbReference type="InterPro" id="IPR055414">
    <property type="entry name" value="LRR_R13L4/SHOC2-like"/>
</dbReference>
<keyword evidence="1" id="KW-0677">Repeat</keyword>
<dbReference type="Gramene" id="FCD_00005708-RA">
    <property type="protein sequence ID" value="FCD_00005708-RA:cds"/>
    <property type="gene ID" value="FCD_00005708"/>
</dbReference>
<dbReference type="Pfam" id="PF23598">
    <property type="entry name" value="LRR_14"/>
    <property type="match status" value="1"/>
</dbReference>
<dbReference type="Pfam" id="PF00931">
    <property type="entry name" value="NB-ARC"/>
    <property type="match status" value="1"/>
</dbReference>
<dbReference type="GO" id="GO:0043531">
    <property type="term" value="F:ADP binding"/>
    <property type="evidence" value="ECO:0007669"/>
    <property type="project" value="InterPro"/>
</dbReference>
<name>A0AA87ZMN9_FICCA</name>
<dbReference type="Gene3D" id="3.40.50.300">
    <property type="entry name" value="P-loop containing nucleotide triphosphate hydrolases"/>
    <property type="match status" value="1"/>
</dbReference>